<reference evidence="1 2" key="1">
    <citation type="submission" date="2018-04" db="EMBL/GenBank/DDBJ databases">
        <title>Novel actinobacteria from marine sediment.</title>
        <authorList>
            <person name="Ng Z.Y."/>
            <person name="Tan G.Y.A."/>
        </authorList>
    </citation>
    <scope>NUCLEOTIDE SEQUENCE [LARGE SCALE GENOMIC DNA]</scope>
    <source>
        <strain evidence="1 2">TPS81</strain>
    </source>
</reference>
<gene>
    <name evidence="1" type="ORF">DEF24_10380</name>
</gene>
<dbReference type="Proteomes" id="UP000253318">
    <property type="component" value="Unassembled WGS sequence"/>
</dbReference>
<accession>A0A368T690</accession>
<keyword evidence="2" id="KW-1185">Reference proteome</keyword>
<dbReference type="RefSeq" id="WP_114400394.1">
    <property type="nucleotide sequence ID" value="NZ_QEIM01000216.1"/>
</dbReference>
<comment type="caution">
    <text evidence="1">The sequence shown here is derived from an EMBL/GenBank/DDBJ whole genome shotgun (WGS) entry which is preliminary data.</text>
</comment>
<dbReference type="AlphaFoldDB" id="A0A368T690"/>
<evidence type="ECO:0000313" key="1">
    <source>
        <dbReference type="EMBL" id="RCV59233.1"/>
    </source>
</evidence>
<name>A0A368T690_9ACTN</name>
<evidence type="ECO:0000313" key="2">
    <source>
        <dbReference type="Proteomes" id="UP000253318"/>
    </source>
</evidence>
<proteinExistence type="predicted"/>
<dbReference type="EMBL" id="QEIN01000065">
    <property type="protein sequence ID" value="RCV59233.1"/>
    <property type="molecule type" value="Genomic_DNA"/>
</dbReference>
<sequence>MITSGPACPIAAWPVMADAAWTARHPPLSRCDMEALDLWDLVAERARPECATVPSAAGADPRCLAGLPDRLVGRKARRVRVVVRVLSGAWLAPEGVVSARAGEPDGSRHSTALVLRHPRAGRLYRVLAAGRHGALFENVDPGALLAAPCPVHAAYQDVWDGFTALRGALALAGAPAPGG</sequence>
<protein>
    <submittedName>
        <fullName evidence="1">Uncharacterized protein</fullName>
    </submittedName>
</protein>
<organism evidence="1 2">
    <name type="scientific">Marinitenerispora sediminis</name>
    <dbReference type="NCBI Taxonomy" id="1931232"/>
    <lineage>
        <taxon>Bacteria</taxon>
        <taxon>Bacillati</taxon>
        <taxon>Actinomycetota</taxon>
        <taxon>Actinomycetes</taxon>
        <taxon>Streptosporangiales</taxon>
        <taxon>Nocardiopsidaceae</taxon>
        <taxon>Marinitenerispora</taxon>
    </lineage>
</organism>